<evidence type="ECO:0008006" key="11">
    <source>
        <dbReference type="Google" id="ProtNLM"/>
    </source>
</evidence>
<dbReference type="GeneID" id="5124225"/>
<proteinExistence type="inferred from homology"/>
<dbReference type="OMA" id="HYLESHA"/>
<evidence type="ECO:0000256" key="2">
    <source>
        <dbReference type="ARBA" id="ARBA00008566"/>
    </source>
</evidence>
<dbReference type="PANTHER" id="PTHR31686:SF1">
    <property type="entry name" value="SULFITE EFFLUX PUMP SSU1"/>
    <property type="match status" value="1"/>
</dbReference>
<keyword evidence="7 8" id="KW-0472">Membrane</keyword>
<comment type="similarity">
    <text evidence="2">Belongs to the tellurite-resistance/dicarboxylate transporter (TDT) family.</text>
</comment>
<feature type="transmembrane region" description="Helical" evidence="8">
    <location>
        <begin position="422"/>
        <end position="443"/>
    </location>
</feature>
<keyword evidence="6 8" id="KW-1133">Transmembrane helix</keyword>
<dbReference type="FunCoup" id="A5DQG3">
    <property type="interactions" value="44"/>
</dbReference>
<keyword evidence="3" id="KW-0813">Transport</keyword>
<dbReference type="InParanoid" id="A5DQG3"/>
<keyword evidence="10" id="KW-1185">Reference proteome</keyword>
<feature type="transmembrane region" description="Helical" evidence="8">
    <location>
        <begin position="385"/>
        <end position="402"/>
    </location>
</feature>
<dbReference type="HOGENOM" id="CLU_030057_6_2_1"/>
<dbReference type="STRING" id="294746.A5DQG3"/>
<feature type="transmembrane region" description="Helical" evidence="8">
    <location>
        <begin position="323"/>
        <end position="350"/>
    </location>
</feature>
<dbReference type="AlphaFoldDB" id="A5DQG3"/>
<gene>
    <name evidence="9" type="ORF">PGUG_05514</name>
</gene>
<keyword evidence="5 8" id="KW-0812">Transmembrane</keyword>
<accession>A5DQG3</accession>
<dbReference type="EMBL" id="CH408161">
    <property type="protein sequence ID" value="EDK41416.2"/>
    <property type="molecule type" value="Genomic_DNA"/>
</dbReference>
<dbReference type="InterPro" id="IPR038665">
    <property type="entry name" value="Voltage-dep_anion_channel_sf"/>
</dbReference>
<dbReference type="GO" id="GO:0005886">
    <property type="term" value="C:plasma membrane"/>
    <property type="evidence" value="ECO:0007669"/>
    <property type="project" value="UniProtKB-SubCell"/>
</dbReference>
<dbReference type="CDD" id="cd09318">
    <property type="entry name" value="TDT_SSU1"/>
    <property type="match status" value="1"/>
</dbReference>
<protein>
    <recommendedName>
        <fullName evidence="11">Sulfite efflux pump SSU1</fullName>
    </recommendedName>
</protein>
<name>A5DQG3_PICGU</name>
<evidence type="ECO:0000256" key="1">
    <source>
        <dbReference type="ARBA" id="ARBA00004651"/>
    </source>
</evidence>
<dbReference type="GO" id="GO:0000319">
    <property type="term" value="F:sulfite transmembrane transporter activity"/>
    <property type="evidence" value="ECO:0007669"/>
    <property type="project" value="TreeGrafter"/>
</dbReference>
<comment type="subcellular location">
    <subcellularLocation>
        <location evidence="1">Cell membrane</location>
        <topology evidence="1">Multi-pass membrane protein</topology>
    </subcellularLocation>
</comment>
<feature type="transmembrane region" description="Helical" evidence="8">
    <location>
        <begin position="253"/>
        <end position="275"/>
    </location>
</feature>
<organism evidence="9 10">
    <name type="scientific">Meyerozyma guilliermondii (strain ATCC 6260 / CBS 566 / DSM 6381 / JCM 1539 / NBRC 10279 / NRRL Y-324)</name>
    <name type="common">Yeast</name>
    <name type="synonym">Candida guilliermondii</name>
    <dbReference type="NCBI Taxonomy" id="294746"/>
    <lineage>
        <taxon>Eukaryota</taxon>
        <taxon>Fungi</taxon>
        <taxon>Dikarya</taxon>
        <taxon>Ascomycota</taxon>
        <taxon>Saccharomycotina</taxon>
        <taxon>Pichiomycetes</taxon>
        <taxon>Debaryomycetaceae</taxon>
        <taxon>Meyerozyma</taxon>
    </lineage>
</organism>
<evidence type="ECO:0000256" key="3">
    <source>
        <dbReference type="ARBA" id="ARBA00022448"/>
    </source>
</evidence>
<dbReference type="Gene3D" id="1.50.10.150">
    <property type="entry name" value="Voltage-dependent anion channel"/>
    <property type="match status" value="1"/>
</dbReference>
<feature type="transmembrane region" description="Helical" evidence="8">
    <location>
        <begin position="148"/>
        <end position="172"/>
    </location>
</feature>
<feature type="transmembrane region" description="Helical" evidence="8">
    <location>
        <begin position="217"/>
        <end position="241"/>
    </location>
</feature>
<evidence type="ECO:0000256" key="4">
    <source>
        <dbReference type="ARBA" id="ARBA00022475"/>
    </source>
</evidence>
<dbReference type="Proteomes" id="UP000001997">
    <property type="component" value="Unassembled WGS sequence"/>
</dbReference>
<feature type="transmembrane region" description="Helical" evidence="8">
    <location>
        <begin position="116"/>
        <end position="136"/>
    </location>
</feature>
<dbReference type="KEGG" id="pgu:PGUG_05514"/>
<dbReference type="RefSeq" id="XP_001482494.2">
    <property type="nucleotide sequence ID" value="XM_001482444.1"/>
</dbReference>
<sequence>MSDSHSLETPQLSDDDKTLKSKTTVAQYACATVNVAHRRLILEFHPAYFVSIMGCGISSVILHNFPYPAYWLEVCGCIMWGFAVFFFILTFPSFIISMVTVPGNFLKFHRDANTSVYLGGLSMGYTTTFVNFLFGITSKSFIIGIYVLWWISLVSSLYCAIVIFYFGIIAKYRKKYNLLTSETVSATLLFPVVTLTVTASAGALICPDLPSINLQVLTLVICYLLWAWAVALAFIIISIYYGRLFIHKIPATGLVFSSFLPVGVMGQGAFGILLIGRDIYTLVMENHESVLSSPYMSYVNSTAIDVGQSVDSVTASFIVGTCFIYFTALMSLFLNAFGMFSTIIAVMSCLSKIYPFTKNHNPQWTYMTENHTSFFRRRIRGLIRFSRTFWAMTFPIGTMSLANSEIATLHKGLHALRVVGAMYGAALIVIDVGCILGTFYCAIQDVRAEVKVEKQEDSELDLELSGTSWSNEVTNNHE</sequence>
<dbReference type="Pfam" id="PF03595">
    <property type="entry name" value="SLAC1"/>
    <property type="match status" value="1"/>
</dbReference>
<dbReference type="PANTHER" id="PTHR31686">
    <property type="match status" value="1"/>
</dbReference>
<feature type="transmembrane region" description="Helical" evidence="8">
    <location>
        <begin position="47"/>
        <end position="65"/>
    </location>
</feature>
<dbReference type="InterPro" id="IPR051629">
    <property type="entry name" value="Sulfite_efflux_TDT"/>
</dbReference>
<evidence type="ECO:0000256" key="5">
    <source>
        <dbReference type="ARBA" id="ARBA00022692"/>
    </source>
</evidence>
<evidence type="ECO:0000313" key="9">
    <source>
        <dbReference type="EMBL" id="EDK41416.2"/>
    </source>
</evidence>
<evidence type="ECO:0000256" key="7">
    <source>
        <dbReference type="ARBA" id="ARBA00023136"/>
    </source>
</evidence>
<evidence type="ECO:0000313" key="10">
    <source>
        <dbReference type="Proteomes" id="UP000001997"/>
    </source>
</evidence>
<dbReference type="InterPro" id="IPR004695">
    <property type="entry name" value="SLAC1/Mae1/Ssu1/TehA"/>
</dbReference>
<evidence type="ECO:0000256" key="6">
    <source>
        <dbReference type="ARBA" id="ARBA00022989"/>
    </source>
</evidence>
<keyword evidence="4" id="KW-1003">Cell membrane</keyword>
<dbReference type="eggNOG" id="ENOG502QT02">
    <property type="taxonomic scope" value="Eukaryota"/>
</dbReference>
<dbReference type="OrthoDB" id="1099at2759"/>
<feature type="transmembrane region" description="Helical" evidence="8">
    <location>
        <begin position="184"/>
        <end position="205"/>
    </location>
</feature>
<evidence type="ECO:0000256" key="8">
    <source>
        <dbReference type="SAM" id="Phobius"/>
    </source>
</evidence>
<feature type="transmembrane region" description="Helical" evidence="8">
    <location>
        <begin position="71"/>
        <end position="95"/>
    </location>
</feature>
<reference evidence="9 10" key="1">
    <citation type="journal article" date="2009" name="Nature">
        <title>Evolution of pathogenicity and sexual reproduction in eight Candida genomes.</title>
        <authorList>
            <person name="Butler G."/>
            <person name="Rasmussen M.D."/>
            <person name="Lin M.F."/>
            <person name="Santos M.A."/>
            <person name="Sakthikumar S."/>
            <person name="Munro C.A."/>
            <person name="Rheinbay E."/>
            <person name="Grabherr M."/>
            <person name="Forche A."/>
            <person name="Reedy J.L."/>
            <person name="Agrafioti I."/>
            <person name="Arnaud M.B."/>
            <person name="Bates S."/>
            <person name="Brown A.J."/>
            <person name="Brunke S."/>
            <person name="Costanzo M.C."/>
            <person name="Fitzpatrick D.A."/>
            <person name="de Groot P.W."/>
            <person name="Harris D."/>
            <person name="Hoyer L.L."/>
            <person name="Hube B."/>
            <person name="Klis F.M."/>
            <person name="Kodira C."/>
            <person name="Lennard N."/>
            <person name="Logue M.E."/>
            <person name="Martin R."/>
            <person name="Neiman A.M."/>
            <person name="Nikolaou E."/>
            <person name="Quail M.A."/>
            <person name="Quinn J."/>
            <person name="Santos M.C."/>
            <person name="Schmitzberger F.F."/>
            <person name="Sherlock G."/>
            <person name="Shah P."/>
            <person name="Silverstein K.A."/>
            <person name="Skrzypek M.S."/>
            <person name="Soll D."/>
            <person name="Staggs R."/>
            <person name="Stansfield I."/>
            <person name="Stumpf M.P."/>
            <person name="Sudbery P.E."/>
            <person name="Srikantha T."/>
            <person name="Zeng Q."/>
            <person name="Berman J."/>
            <person name="Berriman M."/>
            <person name="Heitman J."/>
            <person name="Gow N.A."/>
            <person name="Lorenz M.C."/>
            <person name="Birren B.W."/>
            <person name="Kellis M."/>
            <person name="Cuomo C.A."/>
        </authorList>
    </citation>
    <scope>NUCLEOTIDE SEQUENCE [LARGE SCALE GENOMIC DNA]</scope>
    <source>
        <strain evidence="10">ATCC 6260 / CBS 566 / DSM 6381 / JCM 1539 / NBRC 10279 / NRRL Y-324</strain>
    </source>
</reference>